<evidence type="ECO:0000313" key="2">
    <source>
        <dbReference type="EMBL" id="NYD87778.1"/>
    </source>
</evidence>
<keyword evidence="4" id="KW-1185">Reference proteome</keyword>
<evidence type="ECO:0000313" key="3">
    <source>
        <dbReference type="Proteomes" id="UP000577956"/>
    </source>
</evidence>
<reference evidence="2 3" key="1">
    <citation type="submission" date="2020-07" db="EMBL/GenBank/DDBJ databases">
        <title>Sequencing the genomes of 1000 actinobacteria strains.</title>
        <authorList>
            <person name="Klenk H.-P."/>
        </authorList>
    </citation>
    <scope>NUCLEOTIDE SEQUENCE [LARGE SCALE GENOMIC DNA]</scope>
    <source>
        <strain evidence="2 3">DSM 24482</strain>
    </source>
</reference>
<accession>A0A7Y9FIF1</accession>
<reference evidence="1 4" key="2">
    <citation type="submission" date="2021-01" db="EMBL/GenBank/DDBJ databases">
        <title>Whole genome shotgun sequence of Cellulomonas oligotrophica NBRC 109435.</title>
        <authorList>
            <person name="Komaki H."/>
            <person name="Tamura T."/>
        </authorList>
    </citation>
    <scope>NUCLEOTIDE SEQUENCE [LARGE SCALE GENOMIC DNA]</scope>
    <source>
        <strain evidence="1 4">NBRC 109435</strain>
    </source>
</reference>
<evidence type="ECO:0000313" key="4">
    <source>
        <dbReference type="Proteomes" id="UP000618382"/>
    </source>
</evidence>
<dbReference type="Proteomes" id="UP000618382">
    <property type="component" value="Unassembled WGS sequence"/>
</dbReference>
<gene>
    <name evidence="2" type="ORF">BKA21_003327</name>
    <name evidence="1" type="ORF">Col01nite_21770</name>
</gene>
<proteinExistence type="predicted"/>
<protein>
    <submittedName>
        <fullName evidence="2">Uncharacterized protein</fullName>
    </submittedName>
</protein>
<evidence type="ECO:0000313" key="1">
    <source>
        <dbReference type="EMBL" id="GIG33018.1"/>
    </source>
</evidence>
<dbReference type="EMBL" id="JACCBK010000001">
    <property type="protein sequence ID" value="NYD87778.1"/>
    <property type="molecule type" value="Genomic_DNA"/>
</dbReference>
<comment type="caution">
    <text evidence="2">The sequence shown here is derived from an EMBL/GenBank/DDBJ whole genome shotgun (WGS) entry which is preliminary data.</text>
</comment>
<dbReference type="Proteomes" id="UP000577956">
    <property type="component" value="Unassembled WGS sequence"/>
</dbReference>
<sequence length="134" mass="14228">MGAISAFRADLKAALTEKVTTGGRPLEVHDVLPERFTPPALLLQPDDPWITTEGRPTGIGDVAFDVVLIAGRATSTVQVEELEALLEQAIDALAAPEHDWVLGATSAPFDLQLAAGTFLAVRVSTTRVRPITTT</sequence>
<name>A0A7Y9FIF1_9CELL</name>
<dbReference type="RefSeq" id="WP_140460100.1">
    <property type="nucleotide sequence ID" value="NZ_BAABFI010000010.1"/>
</dbReference>
<dbReference type="EMBL" id="BONN01000005">
    <property type="protein sequence ID" value="GIG33018.1"/>
    <property type="molecule type" value="Genomic_DNA"/>
</dbReference>
<dbReference type="AlphaFoldDB" id="A0A7Y9FIF1"/>
<organism evidence="2 3">
    <name type="scientific">Cellulomonas oligotrophica</name>
    <dbReference type="NCBI Taxonomy" id="931536"/>
    <lineage>
        <taxon>Bacteria</taxon>
        <taxon>Bacillati</taxon>
        <taxon>Actinomycetota</taxon>
        <taxon>Actinomycetes</taxon>
        <taxon>Micrococcales</taxon>
        <taxon>Cellulomonadaceae</taxon>
        <taxon>Cellulomonas</taxon>
    </lineage>
</organism>